<evidence type="ECO:0000313" key="2">
    <source>
        <dbReference type="EMBL" id="KAF2312976.1"/>
    </source>
</evidence>
<comment type="caution">
    <text evidence="2">The sequence shown here is derived from an EMBL/GenBank/DDBJ whole genome shotgun (WGS) entry which is preliminary data.</text>
</comment>
<feature type="region of interest" description="Disordered" evidence="1">
    <location>
        <begin position="184"/>
        <end position="204"/>
    </location>
</feature>
<evidence type="ECO:0000256" key="1">
    <source>
        <dbReference type="SAM" id="MobiDB-lite"/>
    </source>
</evidence>
<keyword evidence="3" id="KW-1185">Reference proteome</keyword>
<reference evidence="2 3" key="1">
    <citation type="journal article" date="2020" name="Mol. Plant">
        <title>The Chromosome-Based Rubber Tree Genome Provides New Insights into Spurge Genome Evolution and Rubber Biosynthesis.</title>
        <authorList>
            <person name="Liu J."/>
            <person name="Shi C."/>
            <person name="Shi C.C."/>
            <person name="Li W."/>
            <person name="Zhang Q.J."/>
            <person name="Zhang Y."/>
            <person name="Li K."/>
            <person name="Lu H.F."/>
            <person name="Shi C."/>
            <person name="Zhu S.T."/>
            <person name="Xiao Z.Y."/>
            <person name="Nan H."/>
            <person name="Yue Y."/>
            <person name="Zhu X.G."/>
            <person name="Wu Y."/>
            <person name="Hong X.N."/>
            <person name="Fan G.Y."/>
            <person name="Tong Y."/>
            <person name="Zhang D."/>
            <person name="Mao C.L."/>
            <person name="Liu Y.L."/>
            <person name="Hao S.J."/>
            <person name="Liu W.Q."/>
            <person name="Lv M.Q."/>
            <person name="Zhang H.B."/>
            <person name="Liu Y."/>
            <person name="Hu-Tang G.R."/>
            <person name="Wang J.P."/>
            <person name="Wang J.H."/>
            <person name="Sun Y.H."/>
            <person name="Ni S.B."/>
            <person name="Chen W.B."/>
            <person name="Zhang X.C."/>
            <person name="Jiao Y.N."/>
            <person name="Eichler E.E."/>
            <person name="Li G.H."/>
            <person name="Liu X."/>
            <person name="Gao L.Z."/>
        </authorList>
    </citation>
    <scope>NUCLEOTIDE SEQUENCE [LARGE SCALE GENOMIC DNA]</scope>
    <source>
        <strain evidence="3">cv. GT1</strain>
        <tissue evidence="2">Leaf</tissue>
    </source>
</reference>
<proteinExistence type="predicted"/>
<gene>
    <name evidence="2" type="ORF">GH714_002392</name>
</gene>
<evidence type="ECO:0000313" key="3">
    <source>
        <dbReference type="Proteomes" id="UP000467840"/>
    </source>
</evidence>
<organism evidence="2 3">
    <name type="scientific">Hevea brasiliensis</name>
    <name type="common">Para rubber tree</name>
    <name type="synonym">Siphonia brasiliensis</name>
    <dbReference type="NCBI Taxonomy" id="3981"/>
    <lineage>
        <taxon>Eukaryota</taxon>
        <taxon>Viridiplantae</taxon>
        <taxon>Streptophyta</taxon>
        <taxon>Embryophyta</taxon>
        <taxon>Tracheophyta</taxon>
        <taxon>Spermatophyta</taxon>
        <taxon>Magnoliopsida</taxon>
        <taxon>eudicotyledons</taxon>
        <taxon>Gunneridae</taxon>
        <taxon>Pentapetalae</taxon>
        <taxon>rosids</taxon>
        <taxon>fabids</taxon>
        <taxon>Malpighiales</taxon>
        <taxon>Euphorbiaceae</taxon>
        <taxon>Crotonoideae</taxon>
        <taxon>Micrandreae</taxon>
        <taxon>Hevea</taxon>
    </lineage>
</organism>
<protein>
    <submittedName>
        <fullName evidence="2">Uncharacterized protein</fullName>
    </submittedName>
</protein>
<accession>A0A6A6MLD7</accession>
<name>A0A6A6MLD7_HEVBR</name>
<dbReference type="Proteomes" id="UP000467840">
    <property type="component" value="Chromosome 15"/>
</dbReference>
<dbReference type="EMBL" id="JAAGAX010000005">
    <property type="protein sequence ID" value="KAF2312976.1"/>
    <property type="molecule type" value="Genomic_DNA"/>
</dbReference>
<sequence>MLSGDARYKLKVEFSSANDRNVLRTYTWLSNTGIVVVDSREYRGVELINLRQHQENADNNLLLLRDKVQGMEKNQQQMLSFLVMVMQSPGFLVQLLHPKENNWRMAEPGSIVEQGADEEQLASDGMIISPFLQNVDDTKQDTERTTDTENEIGTAVHGTQVEQMVRSGSSGFLTEEIDKSKSLEYKSLAHGPHSEKSENLEIRT</sequence>
<dbReference type="AlphaFoldDB" id="A0A6A6MLD7"/>
<feature type="compositionally biased region" description="Basic and acidic residues" evidence="1">
    <location>
        <begin position="192"/>
        <end position="204"/>
    </location>
</feature>